<proteinExistence type="predicted"/>
<feature type="compositionally biased region" description="Basic and acidic residues" evidence="1">
    <location>
        <begin position="198"/>
        <end position="215"/>
    </location>
</feature>
<accession>A0A9P6Y9H8</accession>
<dbReference type="Proteomes" id="UP000740926">
    <property type="component" value="Unassembled WGS sequence"/>
</dbReference>
<gene>
    <name evidence="2" type="ORF">G6F50_014166</name>
</gene>
<protein>
    <submittedName>
        <fullName evidence="2">Uncharacterized protein</fullName>
    </submittedName>
</protein>
<dbReference type="EMBL" id="JAANIU010006427">
    <property type="protein sequence ID" value="KAG1541955.1"/>
    <property type="molecule type" value="Genomic_DNA"/>
</dbReference>
<dbReference type="AlphaFoldDB" id="A0A9P6Y9H8"/>
<evidence type="ECO:0000256" key="1">
    <source>
        <dbReference type="SAM" id="MobiDB-lite"/>
    </source>
</evidence>
<keyword evidence="3" id="KW-1185">Reference proteome</keyword>
<organism evidence="2 3">
    <name type="scientific">Rhizopus delemar</name>
    <dbReference type="NCBI Taxonomy" id="936053"/>
    <lineage>
        <taxon>Eukaryota</taxon>
        <taxon>Fungi</taxon>
        <taxon>Fungi incertae sedis</taxon>
        <taxon>Mucoromycota</taxon>
        <taxon>Mucoromycotina</taxon>
        <taxon>Mucoromycetes</taxon>
        <taxon>Mucorales</taxon>
        <taxon>Mucorineae</taxon>
        <taxon>Rhizopodaceae</taxon>
        <taxon>Rhizopus</taxon>
    </lineage>
</organism>
<reference evidence="2 3" key="1">
    <citation type="journal article" date="2020" name="Microb. Genom.">
        <title>Genetic diversity of clinical and environmental Mucorales isolates obtained from an investigation of mucormycosis cases among solid organ transplant recipients.</title>
        <authorList>
            <person name="Nguyen M.H."/>
            <person name="Kaul D."/>
            <person name="Muto C."/>
            <person name="Cheng S.J."/>
            <person name="Richter R.A."/>
            <person name="Bruno V.M."/>
            <person name="Liu G."/>
            <person name="Beyhan S."/>
            <person name="Sundermann A.J."/>
            <person name="Mounaud S."/>
            <person name="Pasculle A.W."/>
            <person name="Nierman W.C."/>
            <person name="Driscoll E."/>
            <person name="Cumbie R."/>
            <person name="Clancy C.J."/>
            <person name="Dupont C.L."/>
        </authorList>
    </citation>
    <scope>NUCLEOTIDE SEQUENCE [LARGE SCALE GENOMIC DNA]</scope>
    <source>
        <strain evidence="2 3">GL24</strain>
    </source>
</reference>
<sequence>MVTIIAMEPTNGHLLWAGTKYTLASVGVWAMSVSGSGCGVRAFRSGGRGQPIGQRVVAVEGVGQGDRPDLRRQVRIDDETYRHVALLAGLQRLRGEAEALGLAEESRRACRCHRRHGTSHHGLRAVVAGKVQRFVELAGHHVHGQLLGMERPWQARIDAAIELDAHGTLAGHRARAGLAAGATLQAHAEHLLAGDAVQRHQRERQQEHRYRHADQARQPGAA</sequence>
<name>A0A9P6Y9H8_9FUNG</name>
<feature type="region of interest" description="Disordered" evidence="1">
    <location>
        <begin position="198"/>
        <end position="222"/>
    </location>
</feature>
<comment type="caution">
    <text evidence="2">The sequence shown here is derived from an EMBL/GenBank/DDBJ whole genome shotgun (WGS) entry which is preliminary data.</text>
</comment>
<evidence type="ECO:0000313" key="3">
    <source>
        <dbReference type="Proteomes" id="UP000740926"/>
    </source>
</evidence>
<evidence type="ECO:0000313" key="2">
    <source>
        <dbReference type="EMBL" id="KAG1541955.1"/>
    </source>
</evidence>